<evidence type="ECO:0000313" key="3">
    <source>
        <dbReference type="EMBL" id="NGO73493.1"/>
    </source>
</evidence>
<dbReference type="CDD" id="cd03416">
    <property type="entry name" value="CbiX_SirB_N"/>
    <property type="match status" value="1"/>
</dbReference>
<dbReference type="GO" id="GO:0016829">
    <property type="term" value="F:lyase activity"/>
    <property type="evidence" value="ECO:0007669"/>
    <property type="project" value="UniProtKB-KW"/>
</dbReference>
<keyword evidence="2" id="KW-0456">Lyase</keyword>
<dbReference type="PANTHER" id="PTHR33542:SF5">
    <property type="entry name" value="FERROCHELATASE CHE1"/>
    <property type="match status" value="1"/>
</dbReference>
<dbReference type="InterPro" id="IPR050963">
    <property type="entry name" value="Sirohydro_Cobaltochel/CbiX"/>
</dbReference>
<dbReference type="EMBL" id="JAAKZZ010000759">
    <property type="protein sequence ID" value="NGO73493.1"/>
    <property type="molecule type" value="Genomic_DNA"/>
</dbReference>
<keyword evidence="4" id="KW-1185">Reference proteome</keyword>
<dbReference type="GO" id="GO:0046872">
    <property type="term" value="F:metal ion binding"/>
    <property type="evidence" value="ECO:0007669"/>
    <property type="project" value="UniProtKB-KW"/>
</dbReference>
<dbReference type="Gene3D" id="3.40.50.1400">
    <property type="match status" value="2"/>
</dbReference>
<name>A0A6G4X8C2_9ACTN</name>
<dbReference type="AlphaFoldDB" id="A0A6G4X8C2"/>
<organism evidence="3 4">
    <name type="scientific">Streptomyces boncukensis</name>
    <dbReference type="NCBI Taxonomy" id="2711219"/>
    <lineage>
        <taxon>Bacteria</taxon>
        <taxon>Bacillati</taxon>
        <taxon>Actinomycetota</taxon>
        <taxon>Actinomycetes</taxon>
        <taxon>Kitasatosporales</taxon>
        <taxon>Streptomycetaceae</taxon>
        <taxon>Streptomyces</taxon>
    </lineage>
</organism>
<evidence type="ECO:0000256" key="1">
    <source>
        <dbReference type="ARBA" id="ARBA00022723"/>
    </source>
</evidence>
<dbReference type="Proteomes" id="UP000477722">
    <property type="component" value="Unassembled WGS sequence"/>
</dbReference>
<dbReference type="InterPro" id="IPR002762">
    <property type="entry name" value="CbiX-like"/>
</dbReference>
<accession>A0A6G4X8C2</accession>
<sequence>MSVLLVLHGTRHPDGARTARLLAARTAARLDRPVELAYADVRGPTVAQALARVGAGPVTVVPAFLASGYHVRVDIPEQLRAAGRAPDATVTAPLGPSPELLPALADRLAEAGVREGDAVLLAGAGTADPSARGEVAGVAARLGRLLSRPDPVPVGWAATAGPSVAEAVARLRAAGARRVAVASWLLAPGLFADRVRASGADAVAAPLAGHPAVVSLLARRARAGAADGVGVTAPAGAPAPPGAYRASAMC</sequence>
<comment type="caution">
    <text evidence="3">The sequence shown here is derived from an EMBL/GenBank/DDBJ whole genome shotgun (WGS) entry which is preliminary data.</text>
</comment>
<evidence type="ECO:0000313" key="4">
    <source>
        <dbReference type="Proteomes" id="UP000477722"/>
    </source>
</evidence>
<protein>
    <submittedName>
        <fullName evidence="3">Sirohydrochlorin chelatase</fullName>
    </submittedName>
</protein>
<keyword evidence="1" id="KW-0479">Metal-binding</keyword>
<evidence type="ECO:0000256" key="2">
    <source>
        <dbReference type="ARBA" id="ARBA00023239"/>
    </source>
</evidence>
<reference evidence="3 4" key="1">
    <citation type="submission" date="2020-02" db="EMBL/GenBank/DDBJ databases">
        <title>Whole-genome analyses of novel actinobacteria.</title>
        <authorList>
            <person name="Sahin N."/>
            <person name="Tatar D."/>
        </authorList>
    </citation>
    <scope>NUCLEOTIDE SEQUENCE [LARGE SCALE GENOMIC DNA]</scope>
    <source>
        <strain evidence="3 4">SB3404</strain>
    </source>
</reference>
<dbReference type="PANTHER" id="PTHR33542">
    <property type="entry name" value="SIROHYDROCHLORIN FERROCHELATASE, CHLOROPLASTIC"/>
    <property type="match status" value="1"/>
</dbReference>
<dbReference type="RefSeq" id="WP_165303130.1">
    <property type="nucleotide sequence ID" value="NZ_JAAKZZ010000759.1"/>
</dbReference>
<proteinExistence type="predicted"/>
<dbReference type="SUPFAM" id="SSF53800">
    <property type="entry name" value="Chelatase"/>
    <property type="match status" value="1"/>
</dbReference>
<gene>
    <name evidence="3" type="ORF">G5C65_35225</name>
</gene>
<dbReference type="Pfam" id="PF01903">
    <property type="entry name" value="CbiX"/>
    <property type="match status" value="2"/>
</dbReference>